<proteinExistence type="predicted"/>
<sequence length="78" mass="9056">MHDLLLKLARFLQTDERVELSLSNSARPRRLWPTLCRPAQARFHPPLGDSIHIYHGLLGGYPDALVEYRNGFTRRKIC</sequence>
<accession>B0W0B1</accession>
<keyword evidence="3" id="KW-1185">Reference proteome</keyword>
<dbReference type="InParanoid" id="B0W0B1"/>
<dbReference type="EMBL" id="DS231817">
    <property type="protein sequence ID" value="EDS39650.1"/>
    <property type="molecule type" value="Genomic_DNA"/>
</dbReference>
<name>B0W0B1_CULQU</name>
<protein>
    <submittedName>
        <fullName evidence="1 2">Sorting nexin</fullName>
    </submittedName>
</protein>
<dbReference type="EnsemblMetazoa" id="CPIJ000475-RA">
    <property type="protein sequence ID" value="CPIJ000475-PA"/>
    <property type="gene ID" value="CPIJ000475"/>
</dbReference>
<dbReference type="VEuPathDB" id="VectorBase:CPIJ000475"/>
<reference evidence="1" key="1">
    <citation type="submission" date="2007-03" db="EMBL/GenBank/DDBJ databases">
        <title>Annotation of Culex pipiens quinquefasciatus.</title>
        <authorList>
            <consortium name="The Broad Institute Genome Sequencing Platform"/>
            <person name="Atkinson P.W."/>
            <person name="Hemingway J."/>
            <person name="Christensen B.M."/>
            <person name="Higgs S."/>
            <person name="Kodira C."/>
            <person name="Hannick L."/>
            <person name="Megy K."/>
            <person name="O'Leary S."/>
            <person name="Pearson M."/>
            <person name="Haas B.J."/>
            <person name="Mauceli E."/>
            <person name="Wortman J.R."/>
            <person name="Lee N.H."/>
            <person name="Guigo R."/>
            <person name="Stanke M."/>
            <person name="Alvarado L."/>
            <person name="Amedeo P."/>
            <person name="Antoine C.H."/>
            <person name="Arensburger P."/>
            <person name="Bidwell S.L."/>
            <person name="Crawford M."/>
            <person name="Camaro F."/>
            <person name="Devon K."/>
            <person name="Engels R."/>
            <person name="Hammond M."/>
            <person name="Howarth C."/>
            <person name="Koehrsen M."/>
            <person name="Lawson D."/>
            <person name="Montgomery P."/>
            <person name="Nene V."/>
            <person name="Nusbaum C."/>
            <person name="Puiu D."/>
            <person name="Romero-Severson J."/>
            <person name="Severson D.W."/>
            <person name="Shumway M."/>
            <person name="Sisk P."/>
            <person name="Stolte C."/>
            <person name="Zeng Q."/>
            <person name="Eisenstadt E."/>
            <person name="Fraser-Liggett C."/>
            <person name="Strausberg R."/>
            <person name="Galagan J."/>
            <person name="Birren B."/>
            <person name="Collins F.H."/>
        </authorList>
    </citation>
    <scope>NUCLEOTIDE SEQUENCE [LARGE SCALE GENOMIC DNA]</scope>
    <source>
        <strain evidence="1">JHB</strain>
    </source>
</reference>
<dbReference type="HOGENOM" id="CLU_2624464_0_0_1"/>
<evidence type="ECO:0000313" key="3">
    <source>
        <dbReference type="Proteomes" id="UP000002320"/>
    </source>
</evidence>
<evidence type="ECO:0000313" key="2">
    <source>
        <dbReference type="EnsemblMetazoa" id="CPIJ000475-PA"/>
    </source>
</evidence>
<dbReference type="Proteomes" id="UP000002320">
    <property type="component" value="Unassembled WGS sequence"/>
</dbReference>
<organism>
    <name type="scientific">Culex quinquefasciatus</name>
    <name type="common">Southern house mosquito</name>
    <name type="synonym">Culex pungens</name>
    <dbReference type="NCBI Taxonomy" id="7176"/>
    <lineage>
        <taxon>Eukaryota</taxon>
        <taxon>Metazoa</taxon>
        <taxon>Ecdysozoa</taxon>
        <taxon>Arthropoda</taxon>
        <taxon>Hexapoda</taxon>
        <taxon>Insecta</taxon>
        <taxon>Pterygota</taxon>
        <taxon>Neoptera</taxon>
        <taxon>Endopterygota</taxon>
        <taxon>Diptera</taxon>
        <taxon>Nematocera</taxon>
        <taxon>Culicoidea</taxon>
        <taxon>Culicidae</taxon>
        <taxon>Culicinae</taxon>
        <taxon>Culicini</taxon>
        <taxon>Culex</taxon>
        <taxon>Culex</taxon>
    </lineage>
</organism>
<reference evidence="2" key="2">
    <citation type="submission" date="2021-02" db="UniProtKB">
        <authorList>
            <consortium name="EnsemblMetazoa"/>
        </authorList>
    </citation>
    <scope>IDENTIFICATION</scope>
    <source>
        <strain evidence="2">JHB</strain>
    </source>
</reference>
<dbReference type="KEGG" id="cqu:CpipJ_CPIJ000475"/>
<evidence type="ECO:0000313" key="1">
    <source>
        <dbReference type="EMBL" id="EDS39650.1"/>
    </source>
</evidence>
<dbReference type="AlphaFoldDB" id="B0W0B1"/>
<gene>
    <name evidence="2" type="primary">6031330</name>
    <name evidence="1" type="ORF">CpipJ_CPIJ000475</name>
</gene>